<keyword evidence="2" id="KW-1185">Reference proteome</keyword>
<reference evidence="1 2" key="1">
    <citation type="journal article" date="2016" name="Mol. Biol. Evol.">
        <title>Comparative Genomics of Early-Diverging Mushroom-Forming Fungi Provides Insights into the Origins of Lignocellulose Decay Capabilities.</title>
        <authorList>
            <person name="Nagy L.G."/>
            <person name="Riley R."/>
            <person name="Tritt A."/>
            <person name="Adam C."/>
            <person name="Daum C."/>
            <person name="Floudas D."/>
            <person name="Sun H."/>
            <person name="Yadav J.S."/>
            <person name="Pangilinan J."/>
            <person name="Larsson K.H."/>
            <person name="Matsuura K."/>
            <person name="Barry K."/>
            <person name="Labutti K."/>
            <person name="Kuo R."/>
            <person name="Ohm R.A."/>
            <person name="Bhattacharya S.S."/>
            <person name="Shirouzu T."/>
            <person name="Yoshinaga Y."/>
            <person name="Martin F.M."/>
            <person name="Grigoriev I.V."/>
            <person name="Hibbett D.S."/>
        </authorList>
    </citation>
    <scope>NUCLEOTIDE SEQUENCE [LARGE SCALE GENOMIC DNA]</scope>
    <source>
        <strain evidence="1 2">HHB14362 ss-1</strain>
    </source>
</reference>
<organism evidence="1 2">
    <name type="scientific">Neolentinus lepideus HHB14362 ss-1</name>
    <dbReference type="NCBI Taxonomy" id="1314782"/>
    <lineage>
        <taxon>Eukaryota</taxon>
        <taxon>Fungi</taxon>
        <taxon>Dikarya</taxon>
        <taxon>Basidiomycota</taxon>
        <taxon>Agaricomycotina</taxon>
        <taxon>Agaricomycetes</taxon>
        <taxon>Gloeophyllales</taxon>
        <taxon>Gloeophyllaceae</taxon>
        <taxon>Neolentinus</taxon>
    </lineage>
</organism>
<evidence type="ECO:0000313" key="2">
    <source>
        <dbReference type="Proteomes" id="UP000076761"/>
    </source>
</evidence>
<dbReference type="OrthoDB" id="3133596at2759"/>
<dbReference type="InParanoid" id="A0A165N9W7"/>
<sequence length="61" mass="6936">TVHNYPFDSMRLLNSHIHPKFAIFELGRKLASLSPDIKNKLITNKGILSLIIQLHGAWTEP</sequence>
<feature type="non-terminal residue" evidence="1">
    <location>
        <position position="61"/>
    </location>
</feature>
<proteinExistence type="predicted"/>
<dbReference type="AlphaFoldDB" id="A0A165N9W7"/>
<accession>A0A165N9W7</accession>
<protein>
    <submittedName>
        <fullName evidence="1">Uncharacterized protein</fullName>
    </submittedName>
</protein>
<dbReference type="Proteomes" id="UP000076761">
    <property type="component" value="Unassembled WGS sequence"/>
</dbReference>
<evidence type="ECO:0000313" key="1">
    <source>
        <dbReference type="EMBL" id="KZT19361.1"/>
    </source>
</evidence>
<name>A0A165N9W7_9AGAM</name>
<gene>
    <name evidence="1" type="ORF">NEOLEDRAFT_1029002</name>
</gene>
<dbReference type="EMBL" id="KV425642">
    <property type="protein sequence ID" value="KZT19361.1"/>
    <property type="molecule type" value="Genomic_DNA"/>
</dbReference>
<feature type="non-terminal residue" evidence="1">
    <location>
        <position position="1"/>
    </location>
</feature>